<dbReference type="EMBL" id="JAPQKH010000003">
    <property type="protein sequence ID" value="KAJ5106905.1"/>
    <property type="molecule type" value="Genomic_DNA"/>
</dbReference>
<evidence type="ECO:0000256" key="7">
    <source>
        <dbReference type="RuleBase" id="RU361187"/>
    </source>
</evidence>
<sequence>MSSAYLLTVALTVIGYATADSTRVIDTDFADPCVIQTSDGYFAFATSGNGVNVQIASSSDFSTWDLMSGTDALPGPFPSWVASSPAVWAPDADGTFIMYFSAASSEDSSKHCVGAATSTSITGPYIPEDSVLACPLDQGGAIDADGYSEGGNYYVVYKIDGNSLDGDGTTHPTPIMLQALNSDAVTPNGDATQLLDRDDADGPLIEAPSLVNVDGTYYLSFSSNMYDTTNYDVSYATASALTGPYTKAQAPNAPLLVSGDPSSVGDLAGPGGADFNGDGSKIVFHAFENGQNIDNGRAMYVANIGVSGGVIAIQ</sequence>
<keyword evidence="2 8" id="KW-0732">Signal</keyword>
<organism evidence="9 10">
    <name type="scientific">Penicillium angulare</name>
    <dbReference type="NCBI Taxonomy" id="116970"/>
    <lineage>
        <taxon>Eukaryota</taxon>
        <taxon>Fungi</taxon>
        <taxon>Dikarya</taxon>
        <taxon>Ascomycota</taxon>
        <taxon>Pezizomycotina</taxon>
        <taxon>Eurotiomycetes</taxon>
        <taxon>Eurotiomycetidae</taxon>
        <taxon>Eurotiales</taxon>
        <taxon>Aspergillaceae</taxon>
        <taxon>Penicillium</taxon>
    </lineage>
</organism>
<keyword evidence="3 7" id="KW-0378">Hydrolase</keyword>
<evidence type="ECO:0000313" key="10">
    <source>
        <dbReference type="Proteomes" id="UP001149165"/>
    </source>
</evidence>
<comment type="similarity">
    <text evidence="1 7">Belongs to the glycosyl hydrolase 43 family.</text>
</comment>
<dbReference type="InterPro" id="IPR023296">
    <property type="entry name" value="Glyco_hydro_beta-prop_sf"/>
</dbReference>
<dbReference type="GO" id="GO:0005975">
    <property type="term" value="P:carbohydrate metabolic process"/>
    <property type="evidence" value="ECO:0007669"/>
    <property type="project" value="InterPro"/>
</dbReference>
<feature type="site" description="Important for catalytic activity, responsible for pKa modulation of the active site Glu and correct orientation of both the proton donor and substrate" evidence="6">
    <location>
        <position position="143"/>
    </location>
</feature>
<dbReference type="PANTHER" id="PTHR42812">
    <property type="entry name" value="BETA-XYLOSIDASE"/>
    <property type="match status" value="1"/>
</dbReference>
<dbReference type="OrthoDB" id="3879658at2759"/>
<evidence type="ECO:0000256" key="5">
    <source>
        <dbReference type="PIRSR" id="PIRSR606710-1"/>
    </source>
</evidence>
<dbReference type="SUPFAM" id="SSF75005">
    <property type="entry name" value="Arabinanase/levansucrase/invertase"/>
    <property type="match status" value="1"/>
</dbReference>
<reference evidence="9" key="1">
    <citation type="submission" date="2022-11" db="EMBL/GenBank/DDBJ databases">
        <authorList>
            <person name="Petersen C."/>
        </authorList>
    </citation>
    <scope>NUCLEOTIDE SEQUENCE</scope>
    <source>
        <strain evidence="9">IBT 30069</strain>
    </source>
</reference>
<dbReference type="GO" id="GO:0004553">
    <property type="term" value="F:hydrolase activity, hydrolyzing O-glycosyl compounds"/>
    <property type="evidence" value="ECO:0007669"/>
    <property type="project" value="InterPro"/>
</dbReference>
<feature type="active site" description="Proton acceptor" evidence="5">
    <location>
        <position position="31"/>
    </location>
</feature>
<evidence type="ECO:0000256" key="1">
    <source>
        <dbReference type="ARBA" id="ARBA00009865"/>
    </source>
</evidence>
<dbReference type="Proteomes" id="UP001149165">
    <property type="component" value="Unassembled WGS sequence"/>
</dbReference>
<protein>
    <submittedName>
        <fullName evidence="9">Arabinan-endo 1-5-alpha-L-arabinase</fullName>
    </submittedName>
</protein>
<evidence type="ECO:0000256" key="4">
    <source>
        <dbReference type="ARBA" id="ARBA00023295"/>
    </source>
</evidence>
<evidence type="ECO:0000256" key="3">
    <source>
        <dbReference type="ARBA" id="ARBA00022801"/>
    </source>
</evidence>
<accession>A0A9W9KHP4</accession>
<keyword evidence="4 7" id="KW-0326">Glycosidase</keyword>
<dbReference type="Gene3D" id="2.115.10.20">
    <property type="entry name" value="Glycosyl hydrolase domain, family 43"/>
    <property type="match status" value="1"/>
</dbReference>
<gene>
    <name evidence="9" type="ORF">N7456_003580</name>
</gene>
<reference evidence="9" key="2">
    <citation type="journal article" date="2023" name="IMA Fungus">
        <title>Comparative genomic study of the Penicillium genus elucidates a diverse pangenome and 15 lateral gene transfer events.</title>
        <authorList>
            <person name="Petersen C."/>
            <person name="Sorensen T."/>
            <person name="Nielsen M.R."/>
            <person name="Sondergaard T.E."/>
            <person name="Sorensen J.L."/>
            <person name="Fitzpatrick D.A."/>
            <person name="Frisvad J.C."/>
            <person name="Nielsen K.L."/>
        </authorList>
    </citation>
    <scope>NUCLEOTIDE SEQUENCE</scope>
    <source>
        <strain evidence="9">IBT 30069</strain>
    </source>
</reference>
<feature type="chain" id="PRO_5040769446" evidence="8">
    <location>
        <begin position="20"/>
        <end position="314"/>
    </location>
</feature>
<evidence type="ECO:0000256" key="6">
    <source>
        <dbReference type="PIRSR" id="PIRSR606710-2"/>
    </source>
</evidence>
<name>A0A9W9KHP4_9EURO</name>
<evidence type="ECO:0000313" key="9">
    <source>
        <dbReference type="EMBL" id="KAJ5106905.1"/>
    </source>
</evidence>
<keyword evidence="10" id="KW-1185">Reference proteome</keyword>
<feature type="signal peptide" evidence="8">
    <location>
        <begin position="1"/>
        <end position="19"/>
    </location>
</feature>
<dbReference type="InterPro" id="IPR051795">
    <property type="entry name" value="Glycosyl_Hydrlase_43"/>
</dbReference>
<dbReference type="CDD" id="cd08999">
    <property type="entry name" value="GH43_ABN-like"/>
    <property type="match status" value="1"/>
</dbReference>
<dbReference type="AlphaFoldDB" id="A0A9W9KHP4"/>
<proteinExistence type="inferred from homology"/>
<feature type="active site" description="Proton donor" evidence="5">
    <location>
        <position position="206"/>
    </location>
</feature>
<evidence type="ECO:0000256" key="8">
    <source>
        <dbReference type="SAM" id="SignalP"/>
    </source>
</evidence>
<dbReference type="InterPro" id="IPR006710">
    <property type="entry name" value="Glyco_hydro_43"/>
</dbReference>
<comment type="caution">
    <text evidence="9">The sequence shown here is derived from an EMBL/GenBank/DDBJ whole genome shotgun (WGS) entry which is preliminary data.</text>
</comment>
<dbReference type="PANTHER" id="PTHR42812:SF5">
    <property type="entry name" value="ENDO-ARABINASE"/>
    <property type="match status" value="1"/>
</dbReference>
<dbReference type="Pfam" id="PF04616">
    <property type="entry name" value="Glyco_hydro_43"/>
    <property type="match status" value="1"/>
</dbReference>
<evidence type="ECO:0000256" key="2">
    <source>
        <dbReference type="ARBA" id="ARBA00022729"/>
    </source>
</evidence>